<dbReference type="PRINTS" id="PR00081">
    <property type="entry name" value="GDHRDH"/>
</dbReference>
<proteinExistence type="inferred from homology"/>
<dbReference type="AlphaFoldDB" id="A0A1L7XEC4"/>
<keyword evidence="2" id="KW-0560">Oxidoreductase</keyword>
<keyword evidence="4" id="KW-1185">Reference proteome</keyword>
<dbReference type="GO" id="GO:0016491">
    <property type="term" value="F:oxidoreductase activity"/>
    <property type="evidence" value="ECO:0007669"/>
    <property type="project" value="UniProtKB-KW"/>
</dbReference>
<dbReference type="SUPFAM" id="SSF51735">
    <property type="entry name" value="NAD(P)-binding Rossmann-fold domains"/>
    <property type="match status" value="1"/>
</dbReference>
<evidence type="ECO:0000313" key="3">
    <source>
        <dbReference type="EMBL" id="CZR63381.1"/>
    </source>
</evidence>
<dbReference type="PANTHER" id="PTHR43976:SF16">
    <property type="entry name" value="SHORT-CHAIN DEHYDROGENASE_REDUCTASE FAMILY PROTEIN"/>
    <property type="match status" value="1"/>
</dbReference>
<dbReference type="STRING" id="576137.A0A1L7XEC4"/>
<dbReference type="OrthoDB" id="1274115at2759"/>
<dbReference type="InterPro" id="IPR002347">
    <property type="entry name" value="SDR_fam"/>
</dbReference>
<dbReference type="Pfam" id="PF00106">
    <property type="entry name" value="adh_short"/>
    <property type="match status" value="1"/>
</dbReference>
<dbReference type="InterPro" id="IPR036291">
    <property type="entry name" value="NAD(P)-bd_dom_sf"/>
</dbReference>
<evidence type="ECO:0000313" key="4">
    <source>
        <dbReference type="Proteomes" id="UP000184330"/>
    </source>
</evidence>
<name>A0A1L7XEC4_9HELO</name>
<dbReference type="Proteomes" id="UP000184330">
    <property type="component" value="Unassembled WGS sequence"/>
</dbReference>
<reference evidence="3 4" key="1">
    <citation type="submission" date="2016-03" db="EMBL/GenBank/DDBJ databases">
        <authorList>
            <person name="Ploux O."/>
        </authorList>
    </citation>
    <scope>NUCLEOTIDE SEQUENCE [LARGE SCALE GENOMIC DNA]</scope>
    <source>
        <strain evidence="3 4">UAMH 11012</strain>
    </source>
</reference>
<evidence type="ECO:0000256" key="2">
    <source>
        <dbReference type="ARBA" id="ARBA00023002"/>
    </source>
</evidence>
<dbReference type="InterPro" id="IPR051911">
    <property type="entry name" value="SDR_oxidoreductase"/>
</dbReference>
<comment type="similarity">
    <text evidence="1">Belongs to the short-chain dehydrogenases/reductases (SDR) family.</text>
</comment>
<dbReference type="PANTHER" id="PTHR43976">
    <property type="entry name" value="SHORT CHAIN DEHYDROGENASE"/>
    <property type="match status" value="1"/>
</dbReference>
<organism evidence="3 4">
    <name type="scientific">Phialocephala subalpina</name>
    <dbReference type="NCBI Taxonomy" id="576137"/>
    <lineage>
        <taxon>Eukaryota</taxon>
        <taxon>Fungi</taxon>
        <taxon>Dikarya</taxon>
        <taxon>Ascomycota</taxon>
        <taxon>Pezizomycotina</taxon>
        <taxon>Leotiomycetes</taxon>
        <taxon>Helotiales</taxon>
        <taxon>Mollisiaceae</taxon>
        <taxon>Phialocephala</taxon>
        <taxon>Phialocephala fortinii species complex</taxon>
    </lineage>
</organism>
<gene>
    <name evidence="3" type="ORF">PAC_13278</name>
</gene>
<sequence length="271" mass="29564">MTPLTWLITGCSSGIGEAFVHEILSRGDRVIATARNASARLKSLETAGAKILDLDVTASEDELKEKIEEAKSESTVDGFRSHEQWLKMLNTNLLDTINLTRAILPHFRKKKSGKLVFIGSENGWRAGAGNAAYSVTTFALEGFVEVLQKETSHLGIQSIIFQPGEFRTTVLSSSSKSSKLSEDPDYGELAKRVQAGLKASDGKQKGDLKKGVRVMVDVVKGEGVAEGRGMPRRLMLGKECLETVRGKCRETLEICDKWEGVIGSVDFDDGE</sequence>
<dbReference type="Gene3D" id="3.40.50.720">
    <property type="entry name" value="NAD(P)-binding Rossmann-like Domain"/>
    <property type="match status" value="1"/>
</dbReference>
<evidence type="ECO:0000256" key="1">
    <source>
        <dbReference type="ARBA" id="ARBA00006484"/>
    </source>
</evidence>
<protein>
    <submittedName>
        <fullName evidence="3">Related to ketoreductases</fullName>
    </submittedName>
</protein>
<accession>A0A1L7XEC4</accession>
<dbReference type="EMBL" id="FJOG01000023">
    <property type="protein sequence ID" value="CZR63381.1"/>
    <property type="molecule type" value="Genomic_DNA"/>
</dbReference>